<keyword evidence="4" id="KW-1185">Reference proteome</keyword>
<gene>
    <name evidence="3" type="ORF">FCALED_LOCUS12641</name>
</gene>
<feature type="compositionally biased region" description="Pro residues" evidence="1">
    <location>
        <begin position="16"/>
        <end position="30"/>
    </location>
</feature>
<proteinExistence type="predicted"/>
<protein>
    <submittedName>
        <fullName evidence="3">14648_t:CDS:1</fullName>
    </submittedName>
</protein>
<dbReference type="PROSITE" id="PS51549">
    <property type="entry name" value="DM13"/>
    <property type="match status" value="1"/>
</dbReference>
<dbReference type="SMART" id="SM00686">
    <property type="entry name" value="DM13"/>
    <property type="match status" value="1"/>
</dbReference>
<organism evidence="3 4">
    <name type="scientific">Funneliformis caledonium</name>
    <dbReference type="NCBI Taxonomy" id="1117310"/>
    <lineage>
        <taxon>Eukaryota</taxon>
        <taxon>Fungi</taxon>
        <taxon>Fungi incertae sedis</taxon>
        <taxon>Mucoromycota</taxon>
        <taxon>Glomeromycotina</taxon>
        <taxon>Glomeromycetes</taxon>
        <taxon>Glomerales</taxon>
        <taxon>Glomeraceae</taxon>
        <taxon>Funneliformis</taxon>
    </lineage>
</organism>
<sequence length="195" mass="21089">MAQVVTETVSGKIPSTTPPGTPPGTTPSPKPGTTNGTTLCSVSDYTIVTVPLQQLKNNFRGLNVTVSGTVSIIDGCTFEVTGFTYSFAATGTYWFGSNYTDPNAEAMLVSPTPVGQYQSAQSIKFKLTPSITFNDFNVLNLYSIDEKAVFGQAVLKQSPPEPETFNEPPKSLSNKLSFDLTKIFVSFLLSYIWIM</sequence>
<accession>A0A9N9EM57</accession>
<reference evidence="3" key="1">
    <citation type="submission" date="2021-06" db="EMBL/GenBank/DDBJ databases">
        <authorList>
            <person name="Kallberg Y."/>
            <person name="Tangrot J."/>
            <person name="Rosling A."/>
        </authorList>
    </citation>
    <scope>NUCLEOTIDE SEQUENCE</scope>
    <source>
        <strain evidence="3">UK204</strain>
    </source>
</reference>
<dbReference type="PANTHER" id="PTHR47281:SF1">
    <property type="entry name" value="OS09G0557700 PROTEIN"/>
    <property type="match status" value="1"/>
</dbReference>
<dbReference type="PANTHER" id="PTHR47281">
    <property type="entry name" value="OS09G0557700 PROTEIN"/>
    <property type="match status" value="1"/>
</dbReference>
<comment type="caution">
    <text evidence="3">The sequence shown here is derived from an EMBL/GenBank/DDBJ whole genome shotgun (WGS) entry which is preliminary data.</text>
</comment>
<evidence type="ECO:0000313" key="4">
    <source>
        <dbReference type="Proteomes" id="UP000789570"/>
    </source>
</evidence>
<dbReference type="InterPro" id="IPR019545">
    <property type="entry name" value="DM13_domain"/>
</dbReference>
<name>A0A9N9EM57_9GLOM</name>
<feature type="domain" description="DM13" evidence="2">
    <location>
        <begin position="53"/>
        <end position="156"/>
    </location>
</feature>
<dbReference type="EMBL" id="CAJVPQ010006359">
    <property type="protein sequence ID" value="CAG8683794.1"/>
    <property type="molecule type" value="Genomic_DNA"/>
</dbReference>
<dbReference type="AlphaFoldDB" id="A0A9N9EM57"/>
<evidence type="ECO:0000259" key="2">
    <source>
        <dbReference type="PROSITE" id="PS51549"/>
    </source>
</evidence>
<feature type="region of interest" description="Disordered" evidence="1">
    <location>
        <begin position="1"/>
        <end position="36"/>
    </location>
</feature>
<dbReference type="InterPro" id="IPR045879">
    <property type="entry name" value="B561A"/>
</dbReference>
<dbReference type="Pfam" id="PF10517">
    <property type="entry name" value="DM13"/>
    <property type="match status" value="1"/>
</dbReference>
<evidence type="ECO:0000313" key="3">
    <source>
        <dbReference type="EMBL" id="CAG8683794.1"/>
    </source>
</evidence>
<dbReference type="OrthoDB" id="5573191at2759"/>
<evidence type="ECO:0000256" key="1">
    <source>
        <dbReference type="SAM" id="MobiDB-lite"/>
    </source>
</evidence>
<dbReference type="Proteomes" id="UP000789570">
    <property type="component" value="Unassembled WGS sequence"/>
</dbReference>